<comment type="caution">
    <text evidence="4">The sequence shown here is derived from an EMBL/GenBank/DDBJ whole genome shotgun (WGS) entry which is preliminary data.</text>
</comment>
<organism evidence="4 5">
    <name type="scientific">Sordaria brevicollis</name>
    <dbReference type="NCBI Taxonomy" id="83679"/>
    <lineage>
        <taxon>Eukaryota</taxon>
        <taxon>Fungi</taxon>
        <taxon>Dikarya</taxon>
        <taxon>Ascomycota</taxon>
        <taxon>Pezizomycotina</taxon>
        <taxon>Sordariomycetes</taxon>
        <taxon>Sordariomycetidae</taxon>
        <taxon>Sordariales</taxon>
        <taxon>Sordariaceae</taxon>
        <taxon>Sordaria</taxon>
    </lineage>
</organism>
<feature type="region of interest" description="Disordered" evidence="1">
    <location>
        <begin position="300"/>
        <end position="329"/>
    </location>
</feature>
<keyword evidence="3" id="KW-0732">Signal</keyword>
<evidence type="ECO:0000256" key="1">
    <source>
        <dbReference type="SAM" id="MobiDB-lite"/>
    </source>
</evidence>
<feature type="compositionally biased region" description="Basic and acidic residues" evidence="1">
    <location>
        <begin position="308"/>
        <end position="329"/>
    </location>
</feature>
<keyword evidence="2" id="KW-0812">Transmembrane</keyword>
<accession>A0AAE0UEU0</accession>
<protein>
    <submittedName>
        <fullName evidence="4">Uncharacterized protein</fullName>
    </submittedName>
</protein>
<dbReference type="EMBL" id="JAUTDP010000002">
    <property type="protein sequence ID" value="KAK3401512.1"/>
    <property type="molecule type" value="Genomic_DNA"/>
</dbReference>
<keyword evidence="5" id="KW-1185">Reference proteome</keyword>
<keyword evidence="2" id="KW-1133">Transmembrane helix</keyword>
<evidence type="ECO:0000256" key="2">
    <source>
        <dbReference type="SAM" id="Phobius"/>
    </source>
</evidence>
<proteinExistence type="predicted"/>
<evidence type="ECO:0000313" key="5">
    <source>
        <dbReference type="Proteomes" id="UP001281003"/>
    </source>
</evidence>
<gene>
    <name evidence="4" type="ORF">B0T20DRAFT_116347</name>
</gene>
<evidence type="ECO:0000313" key="4">
    <source>
        <dbReference type="EMBL" id="KAK3401512.1"/>
    </source>
</evidence>
<feature type="compositionally biased region" description="Basic and acidic residues" evidence="1">
    <location>
        <begin position="271"/>
        <end position="281"/>
    </location>
</feature>
<feature type="compositionally biased region" description="Low complexity" evidence="1">
    <location>
        <begin position="101"/>
        <end position="116"/>
    </location>
</feature>
<evidence type="ECO:0000256" key="3">
    <source>
        <dbReference type="SAM" id="SignalP"/>
    </source>
</evidence>
<feature type="region of interest" description="Disordered" evidence="1">
    <location>
        <begin position="264"/>
        <end position="284"/>
    </location>
</feature>
<feature type="chain" id="PRO_5042072959" evidence="3">
    <location>
        <begin position="26"/>
        <end position="375"/>
    </location>
</feature>
<reference evidence="4" key="2">
    <citation type="submission" date="2023-07" db="EMBL/GenBank/DDBJ databases">
        <authorList>
            <consortium name="Lawrence Berkeley National Laboratory"/>
            <person name="Haridas S."/>
            <person name="Hensen N."/>
            <person name="Bonometti L."/>
            <person name="Westerberg I."/>
            <person name="Brannstrom I.O."/>
            <person name="Guillou S."/>
            <person name="Cros-Aarteil S."/>
            <person name="Calhoun S."/>
            <person name="Kuo A."/>
            <person name="Mondo S."/>
            <person name="Pangilinan J."/>
            <person name="Riley R."/>
            <person name="LaButti K."/>
            <person name="Andreopoulos B."/>
            <person name="Lipzen A."/>
            <person name="Chen C."/>
            <person name="Yanf M."/>
            <person name="Daum C."/>
            <person name="Ng V."/>
            <person name="Clum A."/>
            <person name="Steindorff A."/>
            <person name="Ohm R."/>
            <person name="Martin F."/>
            <person name="Silar P."/>
            <person name="Natvig D."/>
            <person name="Lalanne C."/>
            <person name="Gautier V."/>
            <person name="Ament-velasquez S.L."/>
            <person name="Kruys A."/>
            <person name="Hutchinson M.I."/>
            <person name="Powell A.J."/>
            <person name="Barry K."/>
            <person name="Miller A.N."/>
            <person name="Grigoriev I.V."/>
            <person name="Debuchy R."/>
            <person name="Gladieux P."/>
            <person name="Thoren M.H."/>
            <person name="Johannesson H."/>
        </authorList>
    </citation>
    <scope>NUCLEOTIDE SEQUENCE</scope>
    <source>
        <strain evidence="4">FGSC 1904</strain>
    </source>
</reference>
<dbReference type="AlphaFoldDB" id="A0AAE0UEU0"/>
<reference evidence="4" key="1">
    <citation type="journal article" date="2023" name="Mol. Phylogenet. Evol.">
        <title>Genome-scale phylogeny and comparative genomics of the fungal order Sordariales.</title>
        <authorList>
            <person name="Hensen N."/>
            <person name="Bonometti L."/>
            <person name="Westerberg I."/>
            <person name="Brannstrom I.O."/>
            <person name="Guillou S."/>
            <person name="Cros-Aarteil S."/>
            <person name="Calhoun S."/>
            <person name="Haridas S."/>
            <person name="Kuo A."/>
            <person name="Mondo S."/>
            <person name="Pangilinan J."/>
            <person name="Riley R."/>
            <person name="LaButti K."/>
            <person name="Andreopoulos B."/>
            <person name="Lipzen A."/>
            <person name="Chen C."/>
            <person name="Yan M."/>
            <person name="Daum C."/>
            <person name="Ng V."/>
            <person name="Clum A."/>
            <person name="Steindorff A."/>
            <person name="Ohm R.A."/>
            <person name="Martin F."/>
            <person name="Silar P."/>
            <person name="Natvig D.O."/>
            <person name="Lalanne C."/>
            <person name="Gautier V."/>
            <person name="Ament-Velasquez S.L."/>
            <person name="Kruys A."/>
            <person name="Hutchinson M.I."/>
            <person name="Powell A.J."/>
            <person name="Barry K."/>
            <person name="Miller A.N."/>
            <person name="Grigoriev I.V."/>
            <person name="Debuchy R."/>
            <person name="Gladieux P."/>
            <person name="Hiltunen Thoren M."/>
            <person name="Johannesson H."/>
        </authorList>
    </citation>
    <scope>NUCLEOTIDE SEQUENCE</scope>
    <source>
        <strain evidence="4">FGSC 1904</strain>
    </source>
</reference>
<name>A0AAE0UEU0_SORBR</name>
<keyword evidence="2" id="KW-0472">Membrane</keyword>
<feature type="signal peptide" evidence="3">
    <location>
        <begin position="1"/>
        <end position="25"/>
    </location>
</feature>
<feature type="transmembrane region" description="Helical" evidence="2">
    <location>
        <begin position="338"/>
        <end position="359"/>
    </location>
</feature>
<sequence>MRARPTITSARTVHLLGFLASLAHALTQSQDTPSFNTSTTSMISGYTHLKPSLLHNPVYTPTVNIIQAERNDQDADITTETVVSTVIIPTATELVTIVTTPSAGSSSASTSSTTPQPAEPSPDCVPQGGKDGKVCVTVVPIWPTDTLAPAVKEKRQAVTTSTSTSRPISYKSTVTEVSYVVVPGIKTVTDLLTAVIDASTTYTLTGPRTIANGNGTISDPACTPTDTFATITTTMSTSQEVETTCTMPSSLINGHCTYNSQAGWNPAGEVPTERPDEDHGPMHPVTARAVETGSVEALAAEMGQSEQDNEKEQKEEDSGHSGHSGQEVRKRDIETNHWLVPLLVCLWFGAMFTVGTWMVRRIMNKNKKRQQGEVA</sequence>
<dbReference type="Proteomes" id="UP001281003">
    <property type="component" value="Unassembled WGS sequence"/>
</dbReference>
<feature type="region of interest" description="Disordered" evidence="1">
    <location>
        <begin position="101"/>
        <end position="128"/>
    </location>
</feature>